<reference evidence="3" key="1">
    <citation type="journal article" date="2019" name="Int. J. Syst. Evol. Microbiol.">
        <title>The Global Catalogue of Microorganisms (GCM) 10K type strain sequencing project: providing services to taxonomists for standard genome sequencing and annotation.</title>
        <authorList>
            <consortium name="The Broad Institute Genomics Platform"/>
            <consortium name="The Broad Institute Genome Sequencing Center for Infectious Disease"/>
            <person name="Wu L."/>
            <person name="Ma J."/>
        </authorList>
    </citation>
    <scope>NUCLEOTIDE SEQUENCE [LARGE SCALE GENOMIC DNA]</scope>
    <source>
        <strain evidence="3">CCTCC AB 2013263</strain>
    </source>
</reference>
<feature type="region of interest" description="Disordered" evidence="1">
    <location>
        <begin position="91"/>
        <end position="110"/>
    </location>
</feature>
<accession>A0ABV8ABJ1</accession>
<name>A0ABV8ABJ1_9DEIO</name>
<protein>
    <submittedName>
        <fullName evidence="2">DUF3560 domain-containing protein</fullName>
    </submittedName>
</protein>
<gene>
    <name evidence="2" type="ORF">ACFOPQ_17290</name>
</gene>
<dbReference type="RefSeq" id="WP_380080476.1">
    <property type="nucleotide sequence ID" value="NZ_JBHRZF010000200.1"/>
</dbReference>
<sequence length="278" mass="31909">MTEETVIVAVYNIDDDTLRLSCAGIDDRFESAFLAEAKVAGYRYWRGSRQLVATWTPEREDFALRHAREIQDAVTIDDPASRAARFRGYGQNAAGRAQERQEAASQGLPPMGEPVKLDHHSAKRHLKAIQRSDQNMRAASAEKEKAQYWSRRAEAAEAHARRKEHPLTVRNRIKGLQAERRKVERRLTNVESERDRRWLRHLDRRIKHETARLAVIEPTAPQRPQYVVGEVVKWVKFGRCEIRSVGPKNCRVRILDGGARGMELRAPRDELIVYAADT</sequence>
<evidence type="ECO:0000313" key="2">
    <source>
        <dbReference type="EMBL" id="MFC3862520.1"/>
    </source>
</evidence>
<dbReference type="InterPro" id="IPR021944">
    <property type="entry name" value="DUF3560"/>
</dbReference>
<keyword evidence="3" id="KW-1185">Reference proteome</keyword>
<organism evidence="2 3">
    <name type="scientific">Deinococcus antarcticus</name>
    <dbReference type="NCBI Taxonomy" id="1298767"/>
    <lineage>
        <taxon>Bacteria</taxon>
        <taxon>Thermotogati</taxon>
        <taxon>Deinococcota</taxon>
        <taxon>Deinococci</taxon>
        <taxon>Deinococcales</taxon>
        <taxon>Deinococcaceae</taxon>
        <taxon>Deinococcus</taxon>
    </lineage>
</organism>
<dbReference type="Proteomes" id="UP001595748">
    <property type="component" value="Unassembled WGS sequence"/>
</dbReference>
<proteinExistence type="predicted"/>
<dbReference type="EMBL" id="JBHRZF010000200">
    <property type="protein sequence ID" value="MFC3862520.1"/>
    <property type="molecule type" value="Genomic_DNA"/>
</dbReference>
<dbReference type="Pfam" id="PF12083">
    <property type="entry name" value="DUF3560"/>
    <property type="match status" value="1"/>
</dbReference>
<comment type="caution">
    <text evidence="2">The sequence shown here is derived from an EMBL/GenBank/DDBJ whole genome shotgun (WGS) entry which is preliminary data.</text>
</comment>
<evidence type="ECO:0000313" key="3">
    <source>
        <dbReference type="Proteomes" id="UP001595748"/>
    </source>
</evidence>
<evidence type="ECO:0000256" key="1">
    <source>
        <dbReference type="SAM" id="MobiDB-lite"/>
    </source>
</evidence>